<proteinExistence type="predicted"/>
<comment type="caution">
    <text evidence="1">The sequence shown here is derived from an EMBL/GenBank/DDBJ whole genome shotgun (WGS) entry which is preliminary data.</text>
</comment>
<dbReference type="RefSeq" id="WP_286494101.1">
    <property type="nucleotide sequence ID" value="NZ_JACAGJ010000008.1"/>
</dbReference>
<gene>
    <name evidence="1" type="ORF">HX001_14300</name>
</gene>
<dbReference type="AlphaFoldDB" id="A0AAJ1V910"/>
<protein>
    <submittedName>
        <fullName evidence="1">Uncharacterized protein</fullName>
    </submittedName>
</protein>
<accession>A0AAJ1V910</accession>
<organism evidence="1 2">
    <name type="scientific">Empedobacter brevis</name>
    <dbReference type="NCBI Taxonomy" id="247"/>
    <lineage>
        <taxon>Bacteria</taxon>
        <taxon>Pseudomonadati</taxon>
        <taxon>Bacteroidota</taxon>
        <taxon>Flavobacteriia</taxon>
        <taxon>Flavobacteriales</taxon>
        <taxon>Weeksellaceae</taxon>
        <taxon>Empedobacter</taxon>
    </lineage>
</organism>
<evidence type="ECO:0000313" key="2">
    <source>
        <dbReference type="Proteomes" id="UP001170959"/>
    </source>
</evidence>
<sequence>MTLWRADNSGYTLWLEQSGQYDDYIRDYHDSEGNLPLNQDTLNKLYLTKRYNEFGEPVTFISNTSHNHKILGVKYSKMKLVKL</sequence>
<reference evidence="1" key="1">
    <citation type="submission" date="2020-06" db="EMBL/GenBank/DDBJ databases">
        <authorList>
            <person name="Dong N."/>
        </authorList>
    </citation>
    <scope>NUCLEOTIDE SEQUENCE</scope>
    <source>
        <strain evidence="1">R655-4</strain>
    </source>
</reference>
<dbReference type="Proteomes" id="UP001170959">
    <property type="component" value="Unassembled WGS sequence"/>
</dbReference>
<name>A0AAJ1V910_9FLAO</name>
<reference evidence="1" key="2">
    <citation type="journal article" date="2022" name="Sci. Total Environ.">
        <title>Prevalence, transmission, and molecular epidemiology of tet(X)-positive bacteria among humans, animals, and environmental niches in China: An epidemiological, and genomic-based study.</title>
        <authorList>
            <person name="Dong N."/>
            <person name="Zeng Y."/>
            <person name="Cai C."/>
            <person name="Sun C."/>
            <person name="Lu J."/>
            <person name="Liu C."/>
            <person name="Zhou H."/>
            <person name="Sun Q."/>
            <person name="Shu L."/>
            <person name="Wang H."/>
            <person name="Wang Y."/>
            <person name="Wang S."/>
            <person name="Wu C."/>
            <person name="Chan E.W."/>
            <person name="Chen G."/>
            <person name="Shen Z."/>
            <person name="Chen S."/>
            <person name="Zhang R."/>
        </authorList>
    </citation>
    <scope>NUCLEOTIDE SEQUENCE</scope>
    <source>
        <strain evidence="1">R655-4</strain>
    </source>
</reference>
<evidence type="ECO:0000313" key="1">
    <source>
        <dbReference type="EMBL" id="MDM1073657.1"/>
    </source>
</evidence>
<dbReference type="EMBL" id="JACAGJ010000008">
    <property type="protein sequence ID" value="MDM1073657.1"/>
    <property type="molecule type" value="Genomic_DNA"/>
</dbReference>